<proteinExistence type="predicted"/>
<accession>A0A327QG71</accession>
<comment type="caution">
    <text evidence="1">The sequence shown here is derived from an EMBL/GenBank/DDBJ whole genome shotgun (WGS) entry which is preliminary data.</text>
</comment>
<sequence>MNLNVRLTLVWLCVLLLGGGKLSAQNFTITGKVINKKTREALPFASVFLSQTTLGSQTLEKSGAFRIDNVPVGKYDLVVQYVGYQRFLASIEVKNEDLQLLLELEPSVSALKEVVVKRTIDPNRAAWMDVFKANFLGRSSAAKRCVITNEELIDFSYNERERTLTATSQDFLEIINPYLGYKLKFLLEGFIDDRRNGYTMYYGNPYFEPLKPKNARQQRRWEKNREEAYYGSSMHFFRSLHSNTLVEEGFLAEKIVRKERKPGFIGSPPVDDGGKMLNRRSNRLLSTKTVDYLYPGQVPYDSIYRAGAKGEMDTLIVKNILRVIYKNGTESREYLEYQGFDPRISMKQTSLFYLLEPEAVFDNNGNLANPTASLFEGYWGWQKQAEMLPLDYRPATPKK</sequence>
<protein>
    <submittedName>
        <fullName evidence="1">Carboxypeptidase-like protein</fullName>
    </submittedName>
</protein>
<dbReference type="GO" id="GO:0004180">
    <property type="term" value="F:carboxypeptidase activity"/>
    <property type="evidence" value="ECO:0007669"/>
    <property type="project" value="UniProtKB-KW"/>
</dbReference>
<reference evidence="1 2" key="1">
    <citation type="submission" date="2018-06" db="EMBL/GenBank/DDBJ databases">
        <title>Genomic Encyclopedia of Archaeal and Bacterial Type Strains, Phase II (KMG-II): from individual species to whole genera.</title>
        <authorList>
            <person name="Goeker M."/>
        </authorList>
    </citation>
    <scope>NUCLEOTIDE SEQUENCE [LARGE SCALE GENOMIC DNA]</scope>
    <source>
        <strain evidence="1 2">DSM 23857</strain>
    </source>
</reference>
<evidence type="ECO:0000313" key="2">
    <source>
        <dbReference type="Proteomes" id="UP000249547"/>
    </source>
</evidence>
<dbReference type="AlphaFoldDB" id="A0A327QG71"/>
<keyword evidence="1" id="KW-0121">Carboxypeptidase</keyword>
<dbReference type="RefSeq" id="WP_111599066.1">
    <property type="nucleotide sequence ID" value="NZ_QLLL01000006.1"/>
</dbReference>
<dbReference type="Proteomes" id="UP000249547">
    <property type="component" value="Unassembled WGS sequence"/>
</dbReference>
<dbReference type="OrthoDB" id="1223654at2"/>
<name>A0A327QG71_9BACT</name>
<organism evidence="1 2">
    <name type="scientific">Chitinophaga skermanii</name>
    <dbReference type="NCBI Taxonomy" id="331697"/>
    <lineage>
        <taxon>Bacteria</taxon>
        <taxon>Pseudomonadati</taxon>
        <taxon>Bacteroidota</taxon>
        <taxon>Chitinophagia</taxon>
        <taxon>Chitinophagales</taxon>
        <taxon>Chitinophagaceae</taxon>
        <taxon>Chitinophaga</taxon>
    </lineage>
</organism>
<keyword evidence="2" id="KW-1185">Reference proteome</keyword>
<gene>
    <name evidence="1" type="ORF">LX64_03662</name>
</gene>
<dbReference type="EMBL" id="QLLL01000006">
    <property type="protein sequence ID" value="RAJ02642.1"/>
    <property type="molecule type" value="Genomic_DNA"/>
</dbReference>
<keyword evidence="1" id="KW-0645">Protease</keyword>
<dbReference type="Gene3D" id="2.60.40.1120">
    <property type="entry name" value="Carboxypeptidase-like, regulatory domain"/>
    <property type="match status" value="1"/>
</dbReference>
<keyword evidence="1" id="KW-0378">Hydrolase</keyword>
<dbReference type="SUPFAM" id="SSF49464">
    <property type="entry name" value="Carboxypeptidase regulatory domain-like"/>
    <property type="match status" value="1"/>
</dbReference>
<evidence type="ECO:0000313" key="1">
    <source>
        <dbReference type="EMBL" id="RAJ02642.1"/>
    </source>
</evidence>
<dbReference type="InterPro" id="IPR008969">
    <property type="entry name" value="CarboxyPept-like_regulatory"/>
</dbReference>
<dbReference type="Pfam" id="PF13715">
    <property type="entry name" value="CarbopepD_reg_2"/>
    <property type="match status" value="1"/>
</dbReference>